<dbReference type="Proteomes" id="UP001283361">
    <property type="component" value="Unassembled WGS sequence"/>
</dbReference>
<dbReference type="Pfam" id="PF11218">
    <property type="entry name" value="DUF3011"/>
    <property type="match status" value="1"/>
</dbReference>
<dbReference type="InterPro" id="IPR021381">
    <property type="entry name" value="DUF3011"/>
</dbReference>
<feature type="chain" id="PRO_5042049227" evidence="1">
    <location>
        <begin position="24"/>
        <end position="158"/>
    </location>
</feature>
<keyword evidence="3" id="KW-1185">Reference proteome</keyword>
<reference evidence="2" key="1">
    <citation type="journal article" date="2023" name="G3 (Bethesda)">
        <title>A reference genome for the long-term kleptoplast-retaining sea slug Elysia crispata morphotype clarki.</title>
        <authorList>
            <person name="Eastman K.E."/>
            <person name="Pendleton A.L."/>
            <person name="Shaikh M.A."/>
            <person name="Suttiyut T."/>
            <person name="Ogas R."/>
            <person name="Tomko P."/>
            <person name="Gavelis G."/>
            <person name="Widhalm J.R."/>
            <person name="Wisecaver J.H."/>
        </authorList>
    </citation>
    <scope>NUCLEOTIDE SEQUENCE</scope>
    <source>
        <strain evidence="2">ECLA1</strain>
    </source>
</reference>
<organism evidence="2 3">
    <name type="scientific">Elysia crispata</name>
    <name type="common">lettuce slug</name>
    <dbReference type="NCBI Taxonomy" id="231223"/>
    <lineage>
        <taxon>Eukaryota</taxon>
        <taxon>Metazoa</taxon>
        <taxon>Spiralia</taxon>
        <taxon>Lophotrochozoa</taxon>
        <taxon>Mollusca</taxon>
        <taxon>Gastropoda</taxon>
        <taxon>Heterobranchia</taxon>
        <taxon>Euthyneura</taxon>
        <taxon>Panpulmonata</taxon>
        <taxon>Sacoglossa</taxon>
        <taxon>Placobranchoidea</taxon>
        <taxon>Plakobranchidae</taxon>
        <taxon>Elysia</taxon>
    </lineage>
</organism>
<feature type="signal peptide" evidence="1">
    <location>
        <begin position="1"/>
        <end position="23"/>
    </location>
</feature>
<accession>A0AAE0YZ13</accession>
<evidence type="ECO:0000313" key="2">
    <source>
        <dbReference type="EMBL" id="KAK3758862.1"/>
    </source>
</evidence>
<proteinExistence type="predicted"/>
<dbReference type="AlphaFoldDB" id="A0AAE0YZ13"/>
<comment type="caution">
    <text evidence="2">The sequence shown here is derived from an EMBL/GenBank/DDBJ whole genome shotgun (WGS) entry which is preliminary data.</text>
</comment>
<name>A0AAE0YZ13_9GAST</name>
<evidence type="ECO:0000256" key="1">
    <source>
        <dbReference type="SAM" id="SignalP"/>
    </source>
</evidence>
<protein>
    <submittedName>
        <fullName evidence="2">Uncharacterized protein</fullName>
    </submittedName>
</protein>
<keyword evidence="1" id="KW-0732">Signal</keyword>
<sequence length="158" mass="17221">MDKYSRLSLLVLALASVAYLSEAGCRQMTLNSNGFRYNRITVSGAAKVTSITVVNRYSNSACTQGQTFGAYGADIWVNRGCRARFNVCFIPGTSRQVTCSSRNYRSAVCNVGSTIRSVAVKQHLSRSPCVQGFSFRYVGSSLEVLNGCRASFVVGYLH</sequence>
<dbReference type="EMBL" id="JAWDGP010005197">
    <property type="protein sequence ID" value="KAK3758862.1"/>
    <property type="molecule type" value="Genomic_DNA"/>
</dbReference>
<evidence type="ECO:0000313" key="3">
    <source>
        <dbReference type="Proteomes" id="UP001283361"/>
    </source>
</evidence>
<gene>
    <name evidence="2" type="ORF">RRG08_022206</name>
</gene>